<comment type="caution">
    <text evidence="2">The sequence shown here is derived from an EMBL/GenBank/DDBJ whole genome shotgun (WGS) entry which is preliminary data.</text>
</comment>
<protein>
    <recommendedName>
        <fullName evidence="4">Lipoprotein</fullName>
    </recommendedName>
</protein>
<dbReference type="AlphaFoldDB" id="A0A640S394"/>
<reference evidence="2 3" key="1">
    <citation type="submission" date="2019-12" db="EMBL/GenBank/DDBJ databases">
        <title>Whole genome shotgun sequence of Streptomyces caniferus NBRC 15389.</title>
        <authorList>
            <person name="Ichikawa N."/>
            <person name="Kimura A."/>
            <person name="Kitahashi Y."/>
            <person name="Komaki H."/>
            <person name="Tamura T."/>
        </authorList>
    </citation>
    <scope>NUCLEOTIDE SEQUENCE [LARGE SCALE GENOMIC DNA]</scope>
    <source>
        <strain evidence="2 3">NBRC 15389</strain>
    </source>
</reference>
<name>A0A640S394_9ACTN</name>
<dbReference type="Proteomes" id="UP000435837">
    <property type="component" value="Unassembled WGS sequence"/>
</dbReference>
<proteinExistence type="predicted"/>
<organism evidence="2 3">
    <name type="scientific">Streptomyces caniferus</name>
    <dbReference type="NCBI Taxonomy" id="285557"/>
    <lineage>
        <taxon>Bacteria</taxon>
        <taxon>Bacillati</taxon>
        <taxon>Actinomycetota</taxon>
        <taxon>Actinomycetes</taxon>
        <taxon>Kitasatosporales</taxon>
        <taxon>Streptomycetaceae</taxon>
        <taxon>Streptomyces</taxon>
    </lineage>
</organism>
<evidence type="ECO:0008006" key="4">
    <source>
        <dbReference type="Google" id="ProtNLM"/>
    </source>
</evidence>
<feature type="signal peptide" evidence="1">
    <location>
        <begin position="1"/>
        <end position="18"/>
    </location>
</feature>
<sequence>MRKWIARSVAAAALLAPAGCGTGMSSQDRQDANHAEEVKEKRMMSVAENFDKAIDGLALKDRKVEKGCKEKPPNLGSTAR</sequence>
<evidence type="ECO:0000313" key="3">
    <source>
        <dbReference type="Proteomes" id="UP000435837"/>
    </source>
</evidence>
<evidence type="ECO:0000313" key="2">
    <source>
        <dbReference type="EMBL" id="GFE05568.1"/>
    </source>
</evidence>
<evidence type="ECO:0000256" key="1">
    <source>
        <dbReference type="SAM" id="SignalP"/>
    </source>
</evidence>
<accession>A0A640S394</accession>
<keyword evidence="1" id="KW-0732">Signal</keyword>
<feature type="chain" id="PRO_5039100461" description="Lipoprotein" evidence="1">
    <location>
        <begin position="19"/>
        <end position="80"/>
    </location>
</feature>
<dbReference type="EMBL" id="BLIN01000003">
    <property type="protein sequence ID" value="GFE05568.1"/>
    <property type="molecule type" value="Genomic_DNA"/>
</dbReference>
<gene>
    <name evidence="2" type="ORF">Scani_18360</name>
</gene>